<comment type="caution">
    <text evidence="1">The sequence shown here is derived from an EMBL/GenBank/DDBJ whole genome shotgun (WGS) entry which is preliminary data.</text>
</comment>
<proteinExistence type="predicted"/>
<reference evidence="1" key="1">
    <citation type="submission" date="2020-11" db="EMBL/GenBank/DDBJ databases">
        <authorList>
            <consortium name="DOE Joint Genome Institute"/>
            <person name="Ahrendt S."/>
            <person name="Riley R."/>
            <person name="Andreopoulos W."/>
            <person name="Labutti K."/>
            <person name="Pangilinan J."/>
            <person name="Ruiz-Duenas F.J."/>
            <person name="Barrasa J.M."/>
            <person name="Sanchez-Garcia M."/>
            <person name="Camarero S."/>
            <person name="Miyauchi S."/>
            <person name="Serrano A."/>
            <person name="Linde D."/>
            <person name="Babiker R."/>
            <person name="Drula E."/>
            <person name="Ayuso-Fernandez I."/>
            <person name="Pacheco R."/>
            <person name="Padilla G."/>
            <person name="Ferreira P."/>
            <person name="Barriuso J."/>
            <person name="Kellner H."/>
            <person name="Castanera R."/>
            <person name="Alfaro M."/>
            <person name="Ramirez L."/>
            <person name="Pisabarro A.G."/>
            <person name="Kuo A."/>
            <person name="Tritt A."/>
            <person name="Lipzen A."/>
            <person name="He G."/>
            <person name="Yan M."/>
            <person name="Ng V."/>
            <person name="Cullen D."/>
            <person name="Martin F."/>
            <person name="Rosso M.-N."/>
            <person name="Henrissat B."/>
            <person name="Hibbett D."/>
            <person name="Martinez A.T."/>
            <person name="Grigoriev I.V."/>
        </authorList>
    </citation>
    <scope>NUCLEOTIDE SEQUENCE</scope>
    <source>
        <strain evidence="1">CBS 506.95</strain>
    </source>
</reference>
<protein>
    <submittedName>
        <fullName evidence="1">Uncharacterized protein</fullName>
    </submittedName>
</protein>
<gene>
    <name evidence="1" type="ORF">CPB83DRAFT_755199</name>
</gene>
<dbReference type="OrthoDB" id="9995831at2759"/>
<evidence type="ECO:0000313" key="1">
    <source>
        <dbReference type="EMBL" id="KAF9534594.1"/>
    </source>
</evidence>
<evidence type="ECO:0000313" key="2">
    <source>
        <dbReference type="Proteomes" id="UP000807306"/>
    </source>
</evidence>
<dbReference type="EMBL" id="MU157825">
    <property type="protein sequence ID" value="KAF9534594.1"/>
    <property type="molecule type" value="Genomic_DNA"/>
</dbReference>
<name>A0A9P6ETX0_9AGAR</name>
<dbReference type="Proteomes" id="UP000807306">
    <property type="component" value="Unassembled WGS sequence"/>
</dbReference>
<organism evidence="1 2">
    <name type="scientific">Crepidotus variabilis</name>
    <dbReference type="NCBI Taxonomy" id="179855"/>
    <lineage>
        <taxon>Eukaryota</taxon>
        <taxon>Fungi</taxon>
        <taxon>Dikarya</taxon>
        <taxon>Basidiomycota</taxon>
        <taxon>Agaricomycotina</taxon>
        <taxon>Agaricomycetes</taxon>
        <taxon>Agaricomycetidae</taxon>
        <taxon>Agaricales</taxon>
        <taxon>Agaricineae</taxon>
        <taxon>Crepidotaceae</taxon>
        <taxon>Crepidotus</taxon>
    </lineage>
</organism>
<keyword evidence="2" id="KW-1185">Reference proteome</keyword>
<dbReference type="AlphaFoldDB" id="A0A9P6ETX0"/>
<sequence length="253" mass="27789">MTAVDVCYSVYGESSTASDIVGSYYEPNACQYENPFVTATSRSVISDIHRLSRQFSSVDVPRPMAMLCTLLHLRPPSSSQTPLFQGARVWTDILDICENESFDGHRKVIVEHTLNILLLPGIHCEGTIAHRVQGSTDSLVNPHDSPLMTSNSHKPFILPSLPVPGTSLSVPSPLHCKLRIITRLSFNEQGLVTHHRDIWDVKDVMGLVPGVSLAQWIGTRLAATGLSCLSRILPHHETKADEASSPPDLEHGR</sequence>
<accession>A0A9P6ETX0</accession>